<reference evidence="1 2" key="1">
    <citation type="submission" date="2020-08" db="EMBL/GenBank/DDBJ databases">
        <authorList>
            <person name="Xu S."/>
            <person name="Li A."/>
        </authorList>
    </citation>
    <scope>NUCLEOTIDE SEQUENCE [LARGE SCALE GENOMIC DNA]</scope>
    <source>
        <strain evidence="1 2">119BY6-57</strain>
    </source>
</reference>
<dbReference type="Proteomes" id="UP000523196">
    <property type="component" value="Unassembled WGS sequence"/>
</dbReference>
<protein>
    <submittedName>
        <fullName evidence="1">DUF1631 family protein</fullName>
    </submittedName>
</protein>
<name>A0A7W3Y523_9GAMM</name>
<evidence type="ECO:0000313" key="1">
    <source>
        <dbReference type="EMBL" id="MBB1059549.1"/>
    </source>
</evidence>
<dbReference type="EMBL" id="JACHTF010000002">
    <property type="protein sequence ID" value="MBB1059549.1"/>
    <property type="molecule type" value="Genomic_DNA"/>
</dbReference>
<comment type="caution">
    <text evidence="1">The sequence shown here is derived from an EMBL/GenBank/DDBJ whole genome shotgun (WGS) entry which is preliminary data.</text>
</comment>
<dbReference type="InterPro" id="IPR012434">
    <property type="entry name" value="DUF1631"/>
</dbReference>
<organism evidence="1 2">
    <name type="scientific">Marilutibacter spongiae</name>
    <dbReference type="NCBI Taxonomy" id="2025720"/>
    <lineage>
        <taxon>Bacteria</taxon>
        <taxon>Pseudomonadati</taxon>
        <taxon>Pseudomonadota</taxon>
        <taxon>Gammaproteobacteria</taxon>
        <taxon>Lysobacterales</taxon>
        <taxon>Lysobacteraceae</taxon>
        <taxon>Marilutibacter</taxon>
    </lineage>
</organism>
<dbReference type="AlphaFoldDB" id="A0A7W3Y523"/>
<dbReference type="Pfam" id="PF07793">
    <property type="entry name" value="DUF1631"/>
    <property type="match status" value="1"/>
</dbReference>
<evidence type="ECO:0000313" key="2">
    <source>
        <dbReference type="Proteomes" id="UP000523196"/>
    </source>
</evidence>
<accession>A0A7W3Y523</accession>
<keyword evidence="2" id="KW-1185">Reference proteome</keyword>
<sequence>MEAIPRRARHAIDQVLERFLADLRPDLSIILDQLDAAVIRRARDERDDAMLVQWVDTREALGRRKDGFIPAFNQALGRECEAAYDHAAPSLSRGLLGDQLQPLMLLDEHIVDEDNALAAVATRHASRASLPLLLLGHRFAVLLERPPLDAAALPIGPEACCRALRIAAQAIDLPIHARVVLYNAYDNEIGRHYEACIQTANALLDDAGILPGLSFIPLRARRRQPPRARAGRRGAGRRRG</sequence>
<proteinExistence type="predicted"/>
<dbReference type="RefSeq" id="WP_182685184.1">
    <property type="nucleotide sequence ID" value="NZ_JACHTF010000002.1"/>
</dbReference>
<gene>
    <name evidence="1" type="ORF">H4F98_03065</name>
</gene>